<sequence>MISKWIVVFTCTVLILSIVYSATGLPLNKVGPPRLETESSTLLISQNNTLQLSCHGGFRLDWIYPYEIERTRISIEQEHCSACSPKRHRSVLTIASADVGDTGKYQCLYKKYDTKINNETSAKVYVYISSPEHLFVPPEWTQNNIYRGQPFVLPCRTTSPNLNVTLVQRGTGRDITDHRYHRYDPKKGFHISANHHELDGHVCCKAQNGEHIDRSCFNLNFQEQAPVLEPRVSISTTEVLEGWEGFSVSCEVSAPADSLLDDLSWDYPAEMIAERQDSNYKIVTDGSTESVRGSSLAMQKYVSTLNVVRAHSYDNGTYVCIATNFWDSYFAEASINVIGVTHLKRIGPPRIRSNTTERFLRENSTLEIRCTGGVALEWIYPEAVRSRVSLGSQACPTCDSNAHFTSTLTVRSARPQDSGQFQCIYSRYVDHINNATAAEINIFVAADNAQLHSKGPPIIHVNNSHIIQNEYQNLELRCTGSSTIDWSWPQDATERVEQRSIECPTCPVALQSTSTLKVSNASYKDTGFYRCFYSRFSDRLTPETSAEVYAYITSDVDAMKLFTINGWYYWAKIITGSSYTIPCTVTDPRINVTLEYGNEILSEEGSVITYDPRVGFKVPGDYKHTQYNDNLICKARKGNLTQIKKILLNFEPKAPVPAPQIQGPIEQVKGYTFNVTCNVESPLGIQIRWKWDYPGLHNPNANPNNYRTEKSSRELQAEVGDSTRAFRRFKGTLTVFQASPIDNGTYTCTVINNNGNGSTTHAVSILDQGYIHMEPLKGELMQLVSGEEHAKDRDRIMVHLKYFPNADFTWFKDGIEVDALDQYLFKSRIKQDVAQVKLLNINAQHAGNYTLIGDNGDVQESVTIRVVVHDVEEGLTIEGQEETTIVEEKGNLTLHCKSSSHIFDNIKWLVVRSHGSTNESRLLRPREERVTITSYSDGDFNVTQLHIQDMGRSDDGIYICLAHSVLDSRDTKEVEAAVQVQAIRVPEMIMGLETEEINKSLKDFTLECEASGFPTPKITWFKDGSKLEIKDSIVVLPNDHAVSTLRRTRINMVDSGLYCCVASNAGGQVNSSAVIIILEEPYMRVKEDVKLVAMGGTANITCHDGGNPKPTIVWYHQPKDQASEMRILPAQMYNSTEGVLVLHDVQKDQQGTYLCNATNRLGSSTRTVSIKLDMPRPILGPGDVKRNTALGVVFVLLLVVVALIIVIFKIKKLRPKYIAGGDDMLLPISFGQYNDLLDICEHLPYDSKWEFPRERLKIGPVIGRGAFGRVMRSSAFGIDKVDTCTTVAVKMLKEDASDSERKALLTELKMLIHIGPHLNIVNLLGACTKKDLFVISEFCPFGNLSDYLKTKRKNYVAEPDLLAIACMGPVDRSSRGSSRGGGDGFMGARGGSTLEVGDDDVFEYMEKEQPLTLKDLICYSYQVARGMEFLTSKKCIHRDLAARNVLLAENNIVKICDFGLARDIYSDPDYVTQTGGRLPIKWMAPESIFDKVFTIYSDVWSFGVFMWECFALGGSPYPGVVVDEEFYNRLKSGYRMYTPDYAPIEIYHVMLDCWHTEPKERPHFSELVHKLGDQLAANVKQEYLDLDCAYDEQVASRPISFYNEDEEEDASTSHDGQVTLGEDALQVEADISLPSTSGYQPNHPSTSSTFQLEDERPVCASLEGRTVSSIHASLTDISSSEPCDEEDDTGGESTKSSTTSARLPLHRPNSLSALDSLQQTMTNPVFHHHHHHHHSSNHHHHHNHGNNSTSKSEESVSSDSSSGFRSGGYGSDVNDEPPPEYSKVMQVALHKETSLFWPRGTNGQ</sequence>
<organism evidence="26 27">
    <name type="scientific">Strongylocentrotus purpuratus</name>
    <name type="common">Purple sea urchin</name>
    <dbReference type="NCBI Taxonomy" id="7668"/>
    <lineage>
        <taxon>Eukaryota</taxon>
        <taxon>Metazoa</taxon>
        <taxon>Echinodermata</taxon>
        <taxon>Eleutherozoa</taxon>
        <taxon>Echinozoa</taxon>
        <taxon>Echinoidea</taxon>
        <taxon>Euechinoidea</taxon>
        <taxon>Echinacea</taxon>
        <taxon>Camarodonta</taxon>
        <taxon>Echinidea</taxon>
        <taxon>Strongylocentrotidae</taxon>
        <taxon>Strongylocentrotus</taxon>
    </lineage>
</organism>
<dbReference type="OrthoDB" id="10059496at2759"/>
<keyword evidence="9" id="KW-0418">Kinase</keyword>
<evidence type="ECO:0000259" key="24">
    <source>
        <dbReference type="PROSITE" id="PS50011"/>
    </source>
</evidence>
<evidence type="ECO:0000256" key="10">
    <source>
        <dbReference type="ARBA" id="ARBA00022840"/>
    </source>
</evidence>
<dbReference type="GO" id="GO:0004714">
    <property type="term" value="F:transmembrane receptor protein tyrosine kinase activity"/>
    <property type="evidence" value="ECO:0000318"/>
    <property type="project" value="GO_Central"/>
</dbReference>
<dbReference type="Pfam" id="PF00047">
    <property type="entry name" value="ig"/>
    <property type="match status" value="1"/>
</dbReference>
<feature type="domain" description="Ig-like" evidence="25">
    <location>
        <begin position="986"/>
        <end position="1076"/>
    </location>
</feature>
<keyword evidence="15 20" id="KW-0675">Receptor</keyword>
<evidence type="ECO:0000256" key="20">
    <source>
        <dbReference type="RuleBase" id="RU000311"/>
    </source>
</evidence>
<dbReference type="InParanoid" id="A0A7M7RCU0"/>
<comment type="subcellular location">
    <subcellularLocation>
        <location evidence="1">Cell membrane</location>
        <topology evidence="1">Single-pass type I membrane protein</topology>
    </subcellularLocation>
    <subcellularLocation>
        <location evidence="20">Membrane</location>
        <topology evidence="20">Single-pass type I membrane protein</topology>
    </subcellularLocation>
</comment>
<evidence type="ECO:0000256" key="7">
    <source>
        <dbReference type="ARBA" id="ARBA00022692"/>
    </source>
</evidence>
<dbReference type="Pfam" id="PF07714">
    <property type="entry name" value="PK_Tyr_Ser-Thr"/>
    <property type="match status" value="1"/>
</dbReference>
<feature type="chain" id="PRO_5029720172" description="receptor protein-tyrosine kinase" evidence="23">
    <location>
        <begin position="22"/>
        <end position="1804"/>
    </location>
</feature>
<feature type="transmembrane region" description="Helical" evidence="22">
    <location>
        <begin position="1189"/>
        <end position="1208"/>
    </location>
</feature>
<keyword evidence="16" id="KW-0325">Glycoprotein</keyword>
<evidence type="ECO:0000256" key="9">
    <source>
        <dbReference type="ARBA" id="ARBA00022777"/>
    </source>
</evidence>
<dbReference type="InterPro" id="IPR013151">
    <property type="entry name" value="Immunoglobulin_dom"/>
</dbReference>
<evidence type="ECO:0000256" key="23">
    <source>
        <dbReference type="SAM" id="SignalP"/>
    </source>
</evidence>
<dbReference type="GO" id="GO:0007169">
    <property type="term" value="P:cell surface receptor protein tyrosine kinase signaling pathway"/>
    <property type="evidence" value="ECO:0000318"/>
    <property type="project" value="GO_Central"/>
</dbReference>
<evidence type="ECO:0000256" key="17">
    <source>
        <dbReference type="ARBA" id="ARBA00023319"/>
    </source>
</evidence>
<evidence type="ECO:0000313" key="27">
    <source>
        <dbReference type="Proteomes" id="UP000007110"/>
    </source>
</evidence>
<evidence type="ECO:0000313" key="26">
    <source>
        <dbReference type="EnsemblMetazoa" id="XP_785024"/>
    </source>
</evidence>
<dbReference type="PROSITE" id="PS00107">
    <property type="entry name" value="PROTEIN_KINASE_ATP"/>
    <property type="match status" value="1"/>
</dbReference>
<keyword evidence="14" id="KW-1015">Disulfide bond</keyword>
<keyword evidence="17 20" id="KW-0393">Immunoglobulin domain</keyword>
<evidence type="ECO:0000256" key="1">
    <source>
        <dbReference type="ARBA" id="ARBA00004251"/>
    </source>
</evidence>
<feature type="signal peptide" evidence="23">
    <location>
        <begin position="1"/>
        <end position="21"/>
    </location>
</feature>
<dbReference type="FunFam" id="1.10.510.10:FF:000077">
    <property type="entry name" value="Vascular endothelial growth factor receptor 2"/>
    <property type="match status" value="1"/>
</dbReference>
<dbReference type="EC" id="2.7.10.1" evidence="2"/>
<dbReference type="Gene3D" id="1.10.510.10">
    <property type="entry name" value="Transferase(Phosphotransferase) domain 1"/>
    <property type="match status" value="1"/>
</dbReference>
<feature type="compositionally biased region" description="Polar residues" evidence="21">
    <location>
        <begin position="1671"/>
        <end position="1681"/>
    </location>
</feature>
<keyword evidence="11 22" id="KW-1133">Transmembrane helix</keyword>
<dbReference type="InterPro" id="IPR055238">
    <property type="entry name" value="VEGFR1-3_N_Ig-like"/>
</dbReference>
<feature type="region of interest" description="Disordered" evidence="21">
    <location>
        <begin position="1633"/>
        <end position="1653"/>
    </location>
</feature>
<evidence type="ECO:0000256" key="6">
    <source>
        <dbReference type="ARBA" id="ARBA00022679"/>
    </source>
</evidence>
<evidence type="ECO:0000256" key="11">
    <source>
        <dbReference type="ARBA" id="ARBA00022989"/>
    </source>
</evidence>
<evidence type="ECO:0000256" key="12">
    <source>
        <dbReference type="ARBA" id="ARBA00023136"/>
    </source>
</evidence>
<dbReference type="InterPro" id="IPR036179">
    <property type="entry name" value="Ig-like_dom_sf"/>
</dbReference>
<dbReference type="PANTHER" id="PTHR24416:SF600">
    <property type="entry name" value="PDGF- AND VEGF-RECEPTOR RELATED, ISOFORM J"/>
    <property type="match status" value="1"/>
</dbReference>
<keyword evidence="23" id="KW-0732">Signal</keyword>
<feature type="domain" description="Ig-like" evidence="25">
    <location>
        <begin position="860"/>
        <end position="979"/>
    </location>
</feature>
<dbReference type="InterPro" id="IPR001245">
    <property type="entry name" value="Ser-Thr/Tyr_kinase_cat_dom"/>
</dbReference>
<dbReference type="GeneID" id="579837"/>
<feature type="domain" description="Ig-like" evidence="25">
    <location>
        <begin position="456"/>
        <end position="549"/>
    </location>
</feature>
<dbReference type="GO" id="GO:0043235">
    <property type="term" value="C:receptor complex"/>
    <property type="evidence" value="ECO:0000318"/>
    <property type="project" value="GO_Central"/>
</dbReference>
<evidence type="ECO:0000256" key="8">
    <source>
        <dbReference type="ARBA" id="ARBA00022741"/>
    </source>
</evidence>
<dbReference type="RefSeq" id="XP_785024.4">
    <property type="nucleotide sequence ID" value="XM_779931.5"/>
</dbReference>
<keyword evidence="8 19" id="KW-0547">Nucleotide-binding</keyword>
<feature type="domain" description="Ig-like" evidence="25">
    <location>
        <begin position="652"/>
        <end position="764"/>
    </location>
</feature>
<dbReference type="InterPro" id="IPR001824">
    <property type="entry name" value="Tyr_kinase_rcpt_3_CS"/>
</dbReference>
<feature type="domain" description="Ig-like" evidence="25">
    <location>
        <begin position="230"/>
        <end position="336"/>
    </location>
</feature>
<evidence type="ECO:0000256" key="19">
    <source>
        <dbReference type="PROSITE-ProRule" id="PRU10141"/>
    </source>
</evidence>
<keyword evidence="10 19" id="KW-0067">ATP-binding</keyword>
<feature type="domain" description="Ig-like" evidence="25">
    <location>
        <begin position="349"/>
        <end position="441"/>
    </location>
</feature>
<feature type="compositionally biased region" description="Polar residues" evidence="21">
    <location>
        <begin position="1633"/>
        <end position="1651"/>
    </location>
</feature>
<evidence type="ECO:0000256" key="22">
    <source>
        <dbReference type="SAM" id="Phobius"/>
    </source>
</evidence>
<evidence type="ECO:0000259" key="25">
    <source>
        <dbReference type="PROSITE" id="PS50835"/>
    </source>
</evidence>
<dbReference type="GO" id="GO:0005524">
    <property type="term" value="F:ATP binding"/>
    <property type="evidence" value="ECO:0007669"/>
    <property type="project" value="UniProtKB-UniRule"/>
</dbReference>
<dbReference type="InterPro" id="IPR003599">
    <property type="entry name" value="Ig_sub"/>
</dbReference>
<keyword evidence="6" id="KW-0808">Transferase</keyword>
<dbReference type="SUPFAM" id="SSF56112">
    <property type="entry name" value="Protein kinase-like (PK-like)"/>
    <property type="match status" value="1"/>
</dbReference>
<evidence type="ECO:0000256" key="18">
    <source>
        <dbReference type="ARBA" id="ARBA00051243"/>
    </source>
</evidence>
<dbReference type="CDD" id="cd05054">
    <property type="entry name" value="PTKc_VEGFR"/>
    <property type="match status" value="1"/>
</dbReference>
<dbReference type="OMA" id="RPLIRWY"/>
<dbReference type="SMART" id="SM00219">
    <property type="entry name" value="TyrKc"/>
    <property type="match status" value="1"/>
</dbReference>
<dbReference type="InterPro" id="IPR017441">
    <property type="entry name" value="Protein_kinase_ATP_BS"/>
</dbReference>
<evidence type="ECO:0000256" key="14">
    <source>
        <dbReference type="ARBA" id="ARBA00023157"/>
    </source>
</evidence>
<evidence type="ECO:0000256" key="4">
    <source>
        <dbReference type="ARBA" id="ARBA00022475"/>
    </source>
</evidence>
<dbReference type="PROSITE" id="PS50011">
    <property type="entry name" value="PROTEIN_KINASE_DOM"/>
    <property type="match status" value="1"/>
</dbReference>
<dbReference type="PROSITE" id="PS00109">
    <property type="entry name" value="PROTEIN_KINASE_TYR"/>
    <property type="match status" value="1"/>
</dbReference>
<dbReference type="FunCoup" id="A0A7M7RCU0">
    <property type="interactions" value="1416"/>
</dbReference>
<evidence type="ECO:0000256" key="13">
    <source>
        <dbReference type="ARBA" id="ARBA00023137"/>
    </source>
</evidence>
<keyword evidence="3" id="KW-0217">Developmental protein</keyword>
<comment type="catalytic activity">
    <reaction evidence="18">
        <text>L-tyrosyl-[protein] + ATP = O-phospho-L-tyrosyl-[protein] + ADP + H(+)</text>
        <dbReference type="Rhea" id="RHEA:10596"/>
        <dbReference type="Rhea" id="RHEA-COMP:10136"/>
        <dbReference type="Rhea" id="RHEA-COMP:20101"/>
        <dbReference type="ChEBI" id="CHEBI:15378"/>
        <dbReference type="ChEBI" id="CHEBI:30616"/>
        <dbReference type="ChEBI" id="CHEBI:46858"/>
        <dbReference type="ChEBI" id="CHEBI:61978"/>
        <dbReference type="ChEBI" id="CHEBI:456216"/>
        <dbReference type="EC" id="2.7.10.1"/>
    </reaction>
</comment>
<keyword evidence="13" id="KW-0829">Tyrosine-protein kinase</keyword>
<evidence type="ECO:0000256" key="3">
    <source>
        <dbReference type="ARBA" id="ARBA00022473"/>
    </source>
</evidence>
<evidence type="ECO:0000256" key="21">
    <source>
        <dbReference type="SAM" id="MobiDB-lite"/>
    </source>
</evidence>
<dbReference type="Proteomes" id="UP000007110">
    <property type="component" value="Unassembled WGS sequence"/>
</dbReference>
<dbReference type="InterPro" id="IPR008266">
    <property type="entry name" value="Tyr_kinase_AS"/>
</dbReference>
<evidence type="ECO:0000256" key="15">
    <source>
        <dbReference type="ARBA" id="ARBA00023170"/>
    </source>
</evidence>
<proteinExistence type="inferred from homology"/>
<dbReference type="InterPro" id="IPR000719">
    <property type="entry name" value="Prot_kinase_dom"/>
</dbReference>
<keyword evidence="5" id="KW-0597">Phosphoprotein</keyword>
<dbReference type="InterPro" id="IPR013783">
    <property type="entry name" value="Ig-like_fold"/>
</dbReference>
<reference evidence="27" key="1">
    <citation type="submission" date="2015-02" db="EMBL/GenBank/DDBJ databases">
        <title>Genome sequencing for Strongylocentrotus purpuratus.</title>
        <authorList>
            <person name="Murali S."/>
            <person name="Liu Y."/>
            <person name="Vee V."/>
            <person name="English A."/>
            <person name="Wang M."/>
            <person name="Skinner E."/>
            <person name="Han Y."/>
            <person name="Muzny D.M."/>
            <person name="Worley K.C."/>
            <person name="Gibbs R.A."/>
        </authorList>
    </citation>
    <scope>NUCLEOTIDE SEQUENCE</scope>
</reference>
<dbReference type="FunFam" id="2.60.40.10:FF:003141">
    <property type="match status" value="3"/>
</dbReference>
<dbReference type="InterPro" id="IPR013098">
    <property type="entry name" value="Ig_I-set"/>
</dbReference>
<dbReference type="KEGG" id="spu:579837"/>
<dbReference type="InterPro" id="IPR020635">
    <property type="entry name" value="Tyr_kinase_cat_dom"/>
</dbReference>
<keyword evidence="12 22" id="KW-0472">Membrane</keyword>
<dbReference type="CDD" id="cd00096">
    <property type="entry name" value="Ig"/>
    <property type="match status" value="3"/>
</dbReference>
<dbReference type="InterPro" id="IPR003598">
    <property type="entry name" value="Ig_sub2"/>
</dbReference>
<feature type="region of interest" description="Disordered" evidence="21">
    <location>
        <begin position="1671"/>
        <end position="1708"/>
    </location>
</feature>
<dbReference type="PROSITE" id="PS00240">
    <property type="entry name" value="RECEPTOR_TYR_KIN_III"/>
    <property type="match status" value="1"/>
</dbReference>
<dbReference type="Pfam" id="PF13927">
    <property type="entry name" value="Ig_3"/>
    <property type="match status" value="1"/>
</dbReference>
<keyword evidence="4" id="KW-1003">Cell membrane</keyword>
<feature type="compositionally biased region" description="Low complexity" evidence="21">
    <location>
        <begin position="1691"/>
        <end position="1700"/>
    </location>
</feature>
<dbReference type="SMART" id="SM00409">
    <property type="entry name" value="IG"/>
    <property type="match status" value="10"/>
</dbReference>
<dbReference type="Gene3D" id="3.30.200.20">
    <property type="entry name" value="Phosphorylase Kinase, domain 1"/>
    <property type="match status" value="1"/>
</dbReference>
<dbReference type="GO" id="GO:0005886">
    <property type="term" value="C:plasma membrane"/>
    <property type="evidence" value="ECO:0000318"/>
    <property type="project" value="GO_Central"/>
</dbReference>
<feature type="domain" description="Protein kinase" evidence="24">
    <location>
        <begin position="1256"/>
        <end position="1584"/>
    </location>
</feature>
<feature type="binding site" evidence="19">
    <location>
        <position position="1290"/>
    </location>
    <ligand>
        <name>ATP</name>
        <dbReference type="ChEBI" id="CHEBI:30616"/>
    </ligand>
</feature>
<dbReference type="FunFam" id="2.60.40.10:FF:003149">
    <property type="entry name" value="Uncharacterized protein"/>
    <property type="match status" value="1"/>
</dbReference>
<dbReference type="InterPro" id="IPR011009">
    <property type="entry name" value="Kinase-like_dom_sf"/>
</dbReference>
<dbReference type="SMART" id="SM00408">
    <property type="entry name" value="IGc2"/>
    <property type="match status" value="6"/>
</dbReference>
<comment type="similarity">
    <text evidence="20">Belongs to the protein kinase superfamily. Tyr protein kinase family. CSF-1/PDGF receptor subfamily.</text>
</comment>
<dbReference type="InterPro" id="IPR007110">
    <property type="entry name" value="Ig-like_dom"/>
</dbReference>
<dbReference type="InterPro" id="IPR050122">
    <property type="entry name" value="RTK"/>
</dbReference>
<feature type="region of interest" description="Disordered" evidence="21">
    <location>
        <begin position="1727"/>
        <end position="1784"/>
    </location>
</feature>
<dbReference type="Pfam" id="PF07679">
    <property type="entry name" value="I-set"/>
    <property type="match status" value="1"/>
</dbReference>
<dbReference type="FunFam" id="2.60.40.10:FF:000032">
    <property type="entry name" value="palladin isoform X1"/>
    <property type="match status" value="1"/>
</dbReference>
<dbReference type="EnsemblMetazoa" id="XM_779931">
    <property type="protein sequence ID" value="XP_785024"/>
    <property type="gene ID" value="LOC579837"/>
</dbReference>
<protein>
    <recommendedName>
        <fullName evidence="2">receptor protein-tyrosine kinase</fullName>
        <ecNumber evidence="2">2.7.10.1</ecNumber>
    </recommendedName>
</protein>
<evidence type="ECO:0000256" key="16">
    <source>
        <dbReference type="ARBA" id="ARBA00023180"/>
    </source>
</evidence>
<feature type="domain" description="Ig-like" evidence="25">
    <location>
        <begin position="1081"/>
        <end position="1169"/>
    </location>
</feature>
<feature type="domain" description="Ig-like" evidence="25">
    <location>
        <begin position="33"/>
        <end position="117"/>
    </location>
</feature>
<name>A0A7M7RCU0_STRPU</name>
<dbReference type="Gene3D" id="2.60.40.10">
    <property type="entry name" value="Immunoglobulins"/>
    <property type="match status" value="11"/>
</dbReference>
<evidence type="ECO:0000256" key="2">
    <source>
        <dbReference type="ARBA" id="ARBA00011902"/>
    </source>
</evidence>
<keyword evidence="7 20" id="KW-0812">Transmembrane</keyword>
<reference evidence="26" key="2">
    <citation type="submission" date="2021-01" db="UniProtKB">
        <authorList>
            <consortium name="EnsemblMetazoa"/>
        </authorList>
    </citation>
    <scope>IDENTIFICATION</scope>
</reference>
<evidence type="ECO:0000256" key="5">
    <source>
        <dbReference type="ARBA" id="ARBA00022553"/>
    </source>
</evidence>
<dbReference type="Pfam" id="PF21339">
    <property type="entry name" value="VEGFR-1-like_Ig-like"/>
    <property type="match status" value="1"/>
</dbReference>
<feature type="compositionally biased region" description="Basic residues" evidence="21">
    <location>
        <begin position="1727"/>
        <end position="1744"/>
    </location>
</feature>
<feature type="compositionally biased region" description="Low complexity" evidence="21">
    <location>
        <begin position="1755"/>
        <end position="1764"/>
    </location>
</feature>
<accession>A0A7M7RCU0</accession>
<dbReference type="PROSITE" id="PS50835">
    <property type="entry name" value="IG_LIKE"/>
    <property type="match status" value="8"/>
</dbReference>
<dbReference type="GO" id="GO:0048010">
    <property type="term" value="P:vascular endothelial growth factor receptor signaling pathway"/>
    <property type="evidence" value="ECO:0007669"/>
    <property type="project" value="UniProtKB-ARBA"/>
</dbReference>
<dbReference type="Pfam" id="PF22854">
    <property type="entry name" value="VEGFR1-3_N_Ig-like"/>
    <property type="match status" value="1"/>
</dbReference>
<dbReference type="SUPFAM" id="SSF48726">
    <property type="entry name" value="Immunoglobulin"/>
    <property type="match status" value="9"/>
</dbReference>
<keyword evidence="27" id="KW-1185">Reference proteome</keyword>
<dbReference type="PANTHER" id="PTHR24416">
    <property type="entry name" value="TYROSINE-PROTEIN KINASE RECEPTOR"/>
    <property type="match status" value="1"/>
</dbReference>